<dbReference type="OrthoDB" id="10030726at2759"/>
<dbReference type="Proteomes" id="UP000499080">
    <property type="component" value="Unassembled WGS sequence"/>
</dbReference>
<evidence type="ECO:0000313" key="1">
    <source>
        <dbReference type="EMBL" id="GBN22807.1"/>
    </source>
</evidence>
<dbReference type="EMBL" id="BGPR01006906">
    <property type="protein sequence ID" value="GBN22807.1"/>
    <property type="molecule type" value="Genomic_DNA"/>
</dbReference>
<evidence type="ECO:0000313" key="2">
    <source>
        <dbReference type="Proteomes" id="UP000499080"/>
    </source>
</evidence>
<accession>A0A4Y2MAW2</accession>
<gene>
    <name evidence="1" type="ORF">AVEN_104518_1</name>
</gene>
<dbReference type="FunFam" id="1.10.340.70:FF:000001">
    <property type="entry name" value="Retrovirus-related Pol polyprotein from transposon gypsy-like Protein"/>
    <property type="match status" value="1"/>
</dbReference>
<reference evidence="1 2" key="1">
    <citation type="journal article" date="2019" name="Sci. Rep.">
        <title>Orb-weaving spider Araneus ventricosus genome elucidates the spidroin gene catalogue.</title>
        <authorList>
            <person name="Kono N."/>
            <person name="Nakamura H."/>
            <person name="Ohtoshi R."/>
            <person name="Moran D.A.P."/>
            <person name="Shinohara A."/>
            <person name="Yoshida Y."/>
            <person name="Fujiwara M."/>
            <person name="Mori M."/>
            <person name="Tomita M."/>
            <person name="Arakawa K."/>
        </authorList>
    </citation>
    <scope>NUCLEOTIDE SEQUENCE [LARGE SCALE GENOMIC DNA]</scope>
</reference>
<name>A0A4Y2MAW2_ARAVE</name>
<comment type="caution">
    <text evidence="1">The sequence shown here is derived from an EMBL/GenBank/DDBJ whole genome shotgun (WGS) entry which is preliminary data.</text>
</comment>
<keyword evidence="2" id="KW-1185">Reference proteome</keyword>
<evidence type="ECO:0008006" key="3">
    <source>
        <dbReference type="Google" id="ProtNLM"/>
    </source>
</evidence>
<proteinExistence type="predicted"/>
<sequence length="105" mass="12298">MLYPKGAARRSCYYVNSGDETKFGRSTILARNLSTKQNWALWDSLHLKDGVLYRRWESDDRTSFRWQLTLLKSKIPEVLRETRDSASGGHFGVMKSLSKTRERFH</sequence>
<dbReference type="AlphaFoldDB" id="A0A4Y2MAW2"/>
<organism evidence="1 2">
    <name type="scientific">Araneus ventricosus</name>
    <name type="common">Orbweaver spider</name>
    <name type="synonym">Epeira ventricosa</name>
    <dbReference type="NCBI Taxonomy" id="182803"/>
    <lineage>
        <taxon>Eukaryota</taxon>
        <taxon>Metazoa</taxon>
        <taxon>Ecdysozoa</taxon>
        <taxon>Arthropoda</taxon>
        <taxon>Chelicerata</taxon>
        <taxon>Arachnida</taxon>
        <taxon>Araneae</taxon>
        <taxon>Araneomorphae</taxon>
        <taxon>Entelegynae</taxon>
        <taxon>Araneoidea</taxon>
        <taxon>Araneidae</taxon>
        <taxon>Araneus</taxon>
    </lineage>
</organism>
<protein>
    <recommendedName>
        <fullName evidence="3">Integrase zinc-binding domain-containing protein</fullName>
    </recommendedName>
</protein>